<dbReference type="EMBL" id="JH930472">
    <property type="protein sequence ID" value="EKM55929.1"/>
    <property type="molecule type" value="Genomic_DNA"/>
</dbReference>
<comment type="similarity">
    <text evidence="1">Belongs to the DNA mismatch repair MutS family. MSH3 subfamily.</text>
</comment>
<dbReference type="Pfam" id="PF01624">
    <property type="entry name" value="MutS_I"/>
    <property type="match status" value="1"/>
</dbReference>
<dbReference type="GO" id="GO:0030983">
    <property type="term" value="F:mismatched DNA binding"/>
    <property type="evidence" value="ECO:0007669"/>
    <property type="project" value="InterPro"/>
</dbReference>
<keyword evidence="7" id="KW-0234">DNA repair</keyword>
<dbReference type="Gene3D" id="3.30.420.110">
    <property type="entry name" value="MutS, connector domain"/>
    <property type="match status" value="1"/>
</dbReference>
<dbReference type="Pfam" id="PF05188">
    <property type="entry name" value="MutS_II"/>
    <property type="match status" value="1"/>
</dbReference>
<proteinExistence type="inferred from homology"/>
<dbReference type="KEGG" id="pco:PHACADRAFT_96015"/>
<dbReference type="InterPro" id="IPR027417">
    <property type="entry name" value="P-loop_NTPase"/>
</dbReference>
<dbReference type="InterPro" id="IPR017261">
    <property type="entry name" value="DNA_mismatch_repair_MutS/MSH"/>
</dbReference>
<dbReference type="GeneID" id="18920914"/>
<evidence type="ECO:0000313" key="15">
    <source>
        <dbReference type="Proteomes" id="UP000008370"/>
    </source>
</evidence>
<evidence type="ECO:0000256" key="3">
    <source>
        <dbReference type="ARBA" id="ARBA00022741"/>
    </source>
</evidence>
<sequence>MAQIGKGRGKGKGKAKPKTSAASQRIAAQKKTEVGPSGKTYTPLELQVLGLKKKHPGTLLMFEVGYKDYFYGEDAQVAAKHLGIVCYPSRNFLRASIPVHRREVHLKKLLARGLKVGIIEQTETAALKKAGDTRNEVFERKLTHLYTAATYVDSLDSPDTLSFGGRVPPLLCIVESPVDKDGEKVNVSIVSVCASTGDVVWDQFEDNGMRTELETRLVHLSPAELLLPEEALTRPTQKILSHFATHGHNEFTARIEHFASTMSSSDAFTFVAGFYADKNRRENAKASDGFRSGELTAAVTIFPKGVVVALAHLVKYLSGFDVADALLETRFFARFAERTHMLLNGNTLTNLQIYRNETDFAKRGSLLWVLDHTTTKFGARMLREWVGRPLTDRAALVARIDAVEEILSTLSPRLTVLRQLLHGLPDLARGLSRIQYGKCTPQELAILLPAFQRVGTALDRIPASTSPFDSAILNGVVDALPRVKAPVQGVLTRVDLAKLKEGQKEKMWKDVESSAPEVDRMNKTIASTRLAIHHSSRRGGIPSLVFAFPNVSNHTHQYLIEIKKAEFRDLPADWLVISATKTLRRLRTPIMADLLRRRAQALEALALAANAAYRGLLAEIAEEHYAVLRDAVQRLAVFDCLCSLAVVGVQEGYVRPEFVEGDNILVVEDGRHPMIEKLRDDPFVPNSVDMGRRHKVITGPNMGGKSSVVRMVALCAIMAQIGSYVPVTSMRLSALDGIFIRMGASDDIVRGRSTFMVELQETSSILQLVTPRSLVVLDELGRGTSTFDGMAIAHAVLEHLVTVKGCKTLFITHYPTVARDLEHRFPQDVQNMHMAYTEDTRLDGTRQVTFLYKLSDGLTQNSFGVECARLAGLDEQILRCAALKRDKMENDVRGKGRKNA</sequence>
<dbReference type="SUPFAM" id="SSF48334">
    <property type="entry name" value="DNA repair protein MutS, domain III"/>
    <property type="match status" value="1"/>
</dbReference>
<protein>
    <recommendedName>
        <fullName evidence="2 11">DNA mismatch repair protein MSH3</fullName>
    </recommendedName>
    <alternativeName>
        <fullName evidence="2 11">DNA mismatch repair protein MSH3</fullName>
    </alternativeName>
    <alternativeName>
        <fullName evidence="10">MutS protein homolog 3</fullName>
    </alternativeName>
</protein>
<evidence type="ECO:0000256" key="5">
    <source>
        <dbReference type="ARBA" id="ARBA00022840"/>
    </source>
</evidence>
<evidence type="ECO:0000256" key="1">
    <source>
        <dbReference type="ARBA" id="ARBA00007094"/>
    </source>
</evidence>
<feature type="region of interest" description="Disordered" evidence="12">
    <location>
        <begin position="1"/>
        <end position="38"/>
    </location>
</feature>
<dbReference type="FunCoup" id="K5WAD8">
    <property type="interactions" value="558"/>
</dbReference>
<dbReference type="Pfam" id="PF00488">
    <property type="entry name" value="MutS_V"/>
    <property type="match status" value="1"/>
</dbReference>
<dbReference type="PIRSF" id="PIRSF037677">
    <property type="entry name" value="DNA_mis_repair_Msh6"/>
    <property type="match status" value="1"/>
</dbReference>
<dbReference type="PANTHER" id="PTHR11361">
    <property type="entry name" value="DNA MISMATCH REPAIR PROTEIN MUTS FAMILY MEMBER"/>
    <property type="match status" value="1"/>
</dbReference>
<evidence type="ECO:0000256" key="4">
    <source>
        <dbReference type="ARBA" id="ARBA00022763"/>
    </source>
</evidence>
<evidence type="ECO:0000256" key="12">
    <source>
        <dbReference type="SAM" id="MobiDB-lite"/>
    </source>
</evidence>
<dbReference type="GO" id="GO:0005634">
    <property type="term" value="C:nucleus"/>
    <property type="evidence" value="ECO:0007669"/>
    <property type="project" value="TreeGrafter"/>
</dbReference>
<dbReference type="SUPFAM" id="SSF55271">
    <property type="entry name" value="DNA repair protein MutS, domain I"/>
    <property type="match status" value="1"/>
</dbReference>
<feature type="compositionally biased region" description="Basic residues" evidence="12">
    <location>
        <begin position="7"/>
        <end position="17"/>
    </location>
</feature>
<dbReference type="Gene3D" id="1.10.1420.10">
    <property type="match status" value="2"/>
</dbReference>
<keyword evidence="4" id="KW-0227">DNA damage</keyword>
<dbReference type="STRING" id="650164.K5WAD8"/>
<dbReference type="AlphaFoldDB" id="K5WAD8"/>
<dbReference type="InterPro" id="IPR016151">
    <property type="entry name" value="DNA_mismatch_repair_MutS_N"/>
</dbReference>
<dbReference type="InterPro" id="IPR007696">
    <property type="entry name" value="DNA_mismatch_repair_MutS_core"/>
</dbReference>
<dbReference type="InterPro" id="IPR007695">
    <property type="entry name" value="DNA_mismatch_repair_MutS-lik_N"/>
</dbReference>
<dbReference type="RefSeq" id="XP_007396236.1">
    <property type="nucleotide sequence ID" value="XM_007396174.1"/>
</dbReference>
<dbReference type="PROSITE" id="PS00486">
    <property type="entry name" value="DNA_MISMATCH_REPAIR_2"/>
    <property type="match status" value="1"/>
</dbReference>
<dbReference type="GO" id="GO:0006312">
    <property type="term" value="P:mitotic recombination"/>
    <property type="evidence" value="ECO:0007669"/>
    <property type="project" value="TreeGrafter"/>
</dbReference>
<dbReference type="InterPro" id="IPR036187">
    <property type="entry name" value="DNA_mismatch_repair_MutS_sf"/>
</dbReference>
<dbReference type="SMART" id="SM00534">
    <property type="entry name" value="MUTSac"/>
    <property type="match status" value="1"/>
</dbReference>
<accession>K5WAD8</accession>
<dbReference type="InterPro" id="IPR007860">
    <property type="entry name" value="DNA_mmatch_repair_MutS_con_dom"/>
</dbReference>
<dbReference type="GO" id="GO:0140664">
    <property type="term" value="F:ATP-dependent DNA damage sensor activity"/>
    <property type="evidence" value="ECO:0007669"/>
    <property type="project" value="InterPro"/>
</dbReference>
<keyword evidence="5" id="KW-0067">ATP-binding</keyword>
<dbReference type="InterPro" id="IPR045076">
    <property type="entry name" value="MutS"/>
</dbReference>
<evidence type="ECO:0000256" key="9">
    <source>
        <dbReference type="ARBA" id="ARBA00025902"/>
    </source>
</evidence>
<evidence type="ECO:0000256" key="7">
    <source>
        <dbReference type="ARBA" id="ARBA00023204"/>
    </source>
</evidence>
<evidence type="ECO:0000259" key="13">
    <source>
        <dbReference type="PROSITE" id="PS00486"/>
    </source>
</evidence>
<comment type="subunit">
    <text evidence="9">Heterodimer consisting of MSH2-MSH3 (MutS beta). Forms a ternary complex with MutL alpha (MLH1-PMS1).</text>
</comment>
<dbReference type="SMART" id="SM00533">
    <property type="entry name" value="MUTSd"/>
    <property type="match status" value="1"/>
</dbReference>
<dbReference type="GO" id="GO:0006298">
    <property type="term" value="P:mismatch repair"/>
    <property type="evidence" value="ECO:0007669"/>
    <property type="project" value="InterPro"/>
</dbReference>
<dbReference type="NCBIfam" id="NF003810">
    <property type="entry name" value="PRK05399.1"/>
    <property type="match status" value="1"/>
</dbReference>
<evidence type="ECO:0000256" key="10">
    <source>
        <dbReference type="ARBA" id="ARBA00029792"/>
    </source>
</evidence>
<feature type="domain" description="DNA mismatch repair proteins mutS family" evidence="13">
    <location>
        <begin position="773"/>
        <end position="789"/>
    </location>
</feature>
<comment type="function">
    <text evidence="8">Component of the post-replicative DNA mismatch repair system (MMR). Heterodimerizes with MSH2 to form MutS beta, which binds to DNA mismatches thereby initiating DNA repair. MSH3 provides substrate-binding and substrate specificity to the complex. When bound, the MutS beta heterodimer bends the DNA helix and shields approximately 20 base pairs. Acts mainly to repair insertion-deletion loops (IDLs) from 2 to 13 nucleotides in size, but can also repair base-base and single insertion-deletion mismatches that occur during replication. After mismatch binding, forms a ternary complex with the MutL alpha heterodimer, which is thought to be responsible for directing the downstream MMR events, including strand discrimination, excision, and resynthesis. ATP binding and hydrolysis play a pivotal role in mismatch repair functions.</text>
</comment>
<evidence type="ECO:0000256" key="2">
    <source>
        <dbReference type="ARBA" id="ARBA00022151"/>
    </source>
</evidence>
<dbReference type="Proteomes" id="UP000008370">
    <property type="component" value="Unassembled WGS sequence"/>
</dbReference>
<reference evidence="14 15" key="1">
    <citation type="journal article" date="2012" name="BMC Genomics">
        <title>Comparative genomics of the white-rot fungi, Phanerochaete carnosa and P. chrysosporium, to elucidate the genetic basis of the distinct wood types they colonize.</title>
        <authorList>
            <person name="Suzuki H."/>
            <person name="MacDonald J."/>
            <person name="Syed K."/>
            <person name="Salamov A."/>
            <person name="Hori C."/>
            <person name="Aerts A."/>
            <person name="Henrissat B."/>
            <person name="Wiebenga A."/>
            <person name="vanKuyk P.A."/>
            <person name="Barry K."/>
            <person name="Lindquist E."/>
            <person name="LaButti K."/>
            <person name="Lapidus A."/>
            <person name="Lucas S."/>
            <person name="Coutinho P."/>
            <person name="Gong Y."/>
            <person name="Samejima M."/>
            <person name="Mahadevan R."/>
            <person name="Abou-Zaid M."/>
            <person name="de Vries R.P."/>
            <person name="Igarashi K."/>
            <person name="Yadav J.S."/>
            <person name="Grigoriev I.V."/>
            <person name="Master E.R."/>
        </authorList>
    </citation>
    <scope>NUCLEOTIDE SEQUENCE [LARGE SCALE GENOMIC DNA]</scope>
    <source>
        <strain evidence="14 15">HHB-10118-sp</strain>
    </source>
</reference>
<dbReference type="InParanoid" id="K5WAD8"/>
<dbReference type="Pfam" id="PF05192">
    <property type="entry name" value="MutS_III"/>
    <property type="match status" value="1"/>
</dbReference>
<evidence type="ECO:0000256" key="6">
    <source>
        <dbReference type="ARBA" id="ARBA00023125"/>
    </source>
</evidence>
<keyword evidence="3" id="KW-0547">Nucleotide-binding</keyword>
<dbReference type="FunFam" id="3.40.1170.10:FF:000004">
    <property type="entry name" value="DNA mismatch repair protein"/>
    <property type="match status" value="1"/>
</dbReference>
<organism evidence="14 15">
    <name type="scientific">Phanerochaete carnosa (strain HHB-10118-sp)</name>
    <name type="common">White-rot fungus</name>
    <name type="synonym">Peniophora carnosa</name>
    <dbReference type="NCBI Taxonomy" id="650164"/>
    <lineage>
        <taxon>Eukaryota</taxon>
        <taxon>Fungi</taxon>
        <taxon>Dikarya</taxon>
        <taxon>Basidiomycota</taxon>
        <taxon>Agaricomycotina</taxon>
        <taxon>Agaricomycetes</taxon>
        <taxon>Polyporales</taxon>
        <taxon>Phanerochaetaceae</taxon>
        <taxon>Phanerochaete</taxon>
    </lineage>
</organism>
<keyword evidence="6" id="KW-0238">DNA-binding</keyword>
<dbReference type="Gene3D" id="3.40.50.300">
    <property type="entry name" value="P-loop containing nucleotide triphosphate hydrolases"/>
    <property type="match status" value="1"/>
</dbReference>
<evidence type="ECO:0000256" key="8">
    <source>
        <dbReference type="ARBA" id="ARBA00025373"/>
    </source>
</evidence>
<evidence type="ECO:0000313" key="14">
    <source>
        <dbReference type="EMBL" id="EKM55929.1"/>
    </source>
</evidence>
<dbReference type="SUPFAM" id="SSF52540">
    <property type="entry name" value="P-loop containing nucleoside triphosphate hydrolases"/>
    <property type="match status" value="1"/>
</dbReference>
<dbReference type="OrthoDB" id="121051at2759"/>
<dbReference type="HOGENOM" id="CLU_002472_0_2_1"/>
<dbReference type="InterPro" id="IPR000432">
    <property type="entry name" value="DNA_mismatch_repair_MutS_C"/>
</dbReference>
<dbReference type="GO" id="GO:0005524">
    <property type="term" value="F:ATP binding"/>
    <property type="evidence" value="ECO:0007669"/>
    <property type="project" value="UniProtKB-KW"/>
</dbReference>
<name>K5WAD8_PHACS</name>
<gene>
    <name evidence="14" type="ORF">PHACADRAFT_96015</name>
</gene>
<dbReference type="InterPro" id="IPR036678">
    <property type="entry name" value="MutS_con_dom_sf"/>
</dbReference>
<dbReference type="PANTHER" id="PTHR11361:SF122">
    <property type="entry name" value="DNA MISMATCH REPAIR PROTEIN MSH3"/>
    <property type="match status" value="1"/>
</dbReference>
<evidence type="ECO:0000256" key="11">
    <source>
        <dbReference type="ARBA" id="ARBA00073774"/>
    </source>
</evidence>
<keyword evidence="15" id="KW-1185">Reference proteome</keyword>
<dbReference type="Gene3D" id="3.40.1170.10">
    <property type="entry name" value="DNA repair protein MutS, domain I"/>
    <property type="match status" value="1"/>
</dbReference>